<protein>
    <submittedName>
        <fullName evidence="1">Uncharacterized protein</fullName>
    </submittedName>
</protein>
<gene>
    <name evidence="1" type="ORF">VFH_III206040</name>
</gene>
<accession>A0AAV1ACA7</accession>
<dbReference type="Proteomes" id="UP001157006">
    <property type="component" value="Chromosome 3"/>
</dbReference>
<name>A0AAV1ACA7_VICFA</name>
<dbReference type="EMBL" id="OX451738">
    <property type="protein sequence ID" value="CAI8605942.1"/>
    <property type="molecule type" value="Genomic_DNA"/>
</dbReference>
<reference evidence="1 2" key="1">
    <citation type="submission" date="2023-01" db="EMBL/GenBank/DDBJ databases">
        <authorList>
            <person name="Kreplak J."/>
        </authorList>
    </citation>
    <scope>NUCLEOTIDE SEQUENCE [LARGE SCALE GENOMIC DNA]</scope>
</reference>
<evidence type="ECO:0000313" key="1">
    <source>
        <dbReference type="EMBL" id="CAI8605942.1"/>
    </source>
</evidence>
<keyword evidence="2" id="KW-1185">Reference proteome</keyword>
<sequence>MVHNDKLEKNSGCGITRPIKMSSHNYGGVVNQKHDRLFGEAETCVLKPNYKMYVSYISLNIRLIVNSGLDAGGIMRNYHDTLMSSGEDSRETNLRNPDGGKDVVDIMSNMLT</sequence>
<proteinExistence type="predicted"/>
<evidence type="ECO:0000313" key="2">
    <source>
        <dbReference type="Proteomes" id="UP001157006"/>
    </source>
</evidence>
<dbReference type="AlphaFoldDB" id="A0AAV1ACA7"/>
<organism evidence="1 2">
    <name type="scientific">Vicia faba</name>
    <name type="common">Broad bean</name>
    <name type="synonym">Faba vulgaris</name>
    <dbReference type="NCBI Taxonomy" id="3906"/>
    <lineage>
        <taxon>Eukaryota</taxon>
        <taxon>Viridiplantae</taxon>
        <taxon>Streptophyta</taxon>
        <taxon>Embryophyta</taxon>
        <taxon>Tracheophyta</taxon>
        <taxon>Spermatophyta</taxon>
        <taxon>Magnoliopsida</taxon>
        <taxon>eudicotyledons</taxon>
        <taxon>Gunneridae</taxon>
        <taxon>Pentapetalae</taxon>
        <taxon>rosids</taxon>
        <taxon>fabids</taxon>
        <taxon>Fabales</taxon>
        <taxon>Fabaceae</taxon>
        <taxon>Papilionoideae</taxon>
        <taxon>50 kb inversion clade</taxon>
        <taxon>NPAAA clade</taxon>
        <taxon>Hologalegina</taxon>
        <taxon>IRL clade</taxon>
        <taxon>Fabeae</taxon>
        <taxon>Vicia</taxon>
    </lineage>
</organism>